<keyword evidence="3" id="KW-0520">NAD</keyword>
<evidence type="ECO:0000256" key="3">
    <source>
        <dbReference type="ARBA" id="ARBA00023027"/>
    </source>
</evidence>
<dbReference type="GO" id="GO:0008720">
    <property type="term" value="F:D-lactate dehydrogenase (NAD+) activity"/>
    <property type="evidence" value="ECO:0007669"/>
    <property type="project" value="TreeGrafter"/>
</dbReference>
<dbReference type="SUPFAM" id="SSF51735">
    <property type="entry name" value="NAD(P)-binding Rossmann-fold domains"/>
    <property type="match status" value="1"/>
</dbReference>
<feature type="domain" description="D-isomer specific 2-hydroxyacid dehydrogenase catalytic" evidence="5">
    <location>
        <begin position="27"/>
        <end position="330"/>
    </location>
</feature>
<dbReference type="PANTHER" id="PTHR43026:SF1">
    <property type="entry name" value="2-HYDROXYACID DEHYDROGENASE HOMOLOG 1-RELATED"/>
    <property type="match status" value="1"/>
</dbReference>
<evidence type="ECO:0000313" key="7">
    <source>
        <dbReference type="EMBL" id="HIX94249.1"/>
    </source>
</evidence>
<dbReference type="InterPro" id="IPR058205">
    <property type="entry name" value="D-LDH-like"/>
</dbReference>
<evidence type="ECO:0000259" key="5">
    <source>
        <dbReference type="Pfam" id="PF00389"/>
    </source>
</evidence>
<accession>A0A9D1XZR8</accession>
<dbReference type="InterPro" id="IPR006139">
    <property type="entry name" value="D-isomer_2_OHA_DH_cat_dom"/>
</dbReference>
<comment type="similarity">
    <text evidence="1 4">Belongs to the D-isomer specific 2-hydroxyacid dehydrogenase family.</text>
</comment>
<dbReference type="PROSITE" id="PS00671">
    <property type="entry name" value="D_2_HYDROXYACID_DH_3"/>
    <property type="match status" value="1"/>
</dbReference>
<evidence type="ECO:0000256" key="4">
    <source>
        <dbReference type="RuleBase" id="RU003719"/>
    </source>
</evidence>
<dbReference type="PANTHER" id="PTHR43026">
    <property type="entry name" value="2-HYDROXYACID DEHYDROGENASE HOMOLOG 1-RELATED"/>
    <property type="match status" value="1"/>
</dbReference>
<dbReference type="Gene3D" id="3.40.50.720">
    <property type="entry name" value="NAD(P)-binding Rossmann-like Domain"/>
    <property type="match status" value="2"/>
</dbReference>
<name>A0A9D1XZR8_9FIRM</name>
<dbReference type="Pfam" id="PF00389">
    <property type="entry name" value="2-Hacid_dh"/>
    <property type="match status" value="1"/>
</dbReference>
<sequence>MKITFYGTRSYDRLYFEPLAADPAYGCTIRFLAANLDADTAPLAAGGEAVCAFVNADASAPVLQALAAAGVRLLLLRCAGFNQVDLAAAAQCGITVLRVPGYSPQAVAEHAMALAQAANRRICKAYIKVRNNNFALDGLLGHTLYGRCAGIVGTGRIGAAMARICRGYGMTVLACDAYRDPALADTVRYVALPELLRAADLVSLHCPLTAETHHLLNAGTLALMRDDAILVNTSRGALIDTAALIDALRARRFAGVGLDVYEDEDGQVFEDFSDDVLQNEVVPVLLSFPNVVVTSHQAFFTRTALQSIAITTMENARAFARGEPLANEVKA</sequence>
<evidence type="ECO:0000256" key="1">
    <source>
        <dbReference type="ARBA" id="ARBA00005854"/>
    </source>
</evidence>
<dbReference type="PROSITE" id="PS00065">
    <property type="entry name" value="D_2_HYDROXYACID_DH_1"/>
    <property type="match status" value="1"/>
</dbReference>
<evidence type="ECO:0000259" key="6">
    <source>
        <dbReference type="Pfam" id="PF02826"/>
    </source>
</evidence>
<dbReference type="InterPro" id="IPR029752">
    <property type="entry name" value="D-isomer_DH_CS1"/>
</dbReference>
<comment type="caution">
    <text evidence="7">The sequence shown here is derived from an EMBL/GenBank/DDBJ whole genome shotgun (WGS) entry which is preliminary data.</text>
</comment>
<evidence type="ECO:0000256" key="2">
    <source>
        <dbReference type="ARBA" id="ARBA00023002"/>
    </source>
</evidence>
<dbReference type="InterPro" id="IPR036291">
    <property type="entry name" value="NAD(P)-bd_dom_sf"/>
</dbReference>
<reference evidence="7" key="2">
    <citation type="submission" date="2021-04" db="EMBL/GenBank/DDBJ databases">
        <authorList>
            <person name="Gilroy R."/>
        </authorList>
    </citation>
    <scope>NUCLEOTIDE SEQUENCE</scope>
    <source>
        <strain evidence="7">ChiHecec2B26-7398</strain>
    </source>
</reference>
<dbReference type="AlphaFoldDB" id="A0A9D1XZR8"/>
<reference evidence="7" key="1">
    <citation type="journal article" date="2021" name="PeerJ">
        <title>Extensive microbial diversity within the chicken gut microbiome revealed by metagenomics and culture.</title>
        <authorList>
            <person name="Gilroy R."/>
            <person name="Ravi A."/>
            <person name="Getino M."/>
            <person name="Pursley I."/>
            <person name="Horton D.L."/>
            <person name="Alikhan N.F."/>
            <person name="Baker D."/>
            <person name="Gharbi K."/>
            <person name="Hall N."/>
            <person name="Watson M."/>
            <person name="Adriaenssens E.M."/>
            <person name="Foster-Nyarko E."/>
            <person name="Jarju S."/>
            <person name="Secka A."/>
            <person name="Antonio M."/>
            <person name="Oren A."/>
            <person name="Chaudhuri R.R."/>
            <person name="La Ragione R."/>
            <person name="Hildebrand F."/>
            <person name="Pallen M.J."/>
        </authorList>
    </citation>
    <scope>NUCLEOTIDE SEQUENCE</scope>
    <source>
        <strain evidence="7">ChiHecec2B26-7398</strain>
    </source>
</reference>
<dbReference type="CDD" id="cd12183">
    <property type="entry name" value="LDH_like_2"/>
    <property type="match status" value="1"/>
</dbReference>
<proteinExistence type="inferred from homology"/>
<protein>
    <submittedName>
        <fullName evidence="7">2-hydroxyacid dehydrogenase</fullName>
    </submittedName>
</protein>
<dbReference type="Pfam" id="PF02826">
    <property type="entry name" value="2-Hacid_dh_C"/>
    <property type="match status" value="1"/>
</dbReference>
<feature type="domain" description="D-isomer specific 2-hydroxyacid dehydrogenase NAD-binding" evidence="6">
    <location>
        <begin position="113"/>
        <end position="298"/>
    </location>
</feature>
<dbReference type="Proteomes" id="UP000886751">
    <property type="component" value="Unassembled WGS sequence"/>
</dbReference>
<organism evidence="7 8">
    <name type="scientific">Candidatus Gemmiger excrementipullorum</name>
    <dbReference type="NCBI Taxonomy" id="2838610"/>
    <lineage>
        <taxon>Bacteria</taxon>
        <taxon>Bacillati</taxon>
        <taxon>Bacillota</taxon>
        <taxon>Clostridia</taxon>
        <taxon>Eubacteriales</taxon>
        <taxon>Gemmiger</taxon>
    </lineage>
</organism>
<keyword evidence="2 4" id="KW-0560">Oxidoreductase</keyword>
<dbReference type="GO" id="GO:0051287">
    <property type="term" value="F:NAD binding"/>
    <property type="evidence" value="ECO:0007669"/>
    <property type="project" value="InterPro"/>
</dbReference>
<dbReference type="EMBL" id="DXEI01000036">
    <property type="protein sequence ID" value="HIX94249.1"/>
    <property type="molecule type" value="Genomic_DNA"/>
</dbReference>
<dbReference type="InterPro" id="IPR006140">
    <property type="entry name" value="D-isomer_DH_NAD-bd"/>
</dbReference>
<evidence type="ECO:0000313" key="8">
    <source>
        <dbReference type="Proteomes" id="UP000886751"/>
    </source>
</evidence>
<dbReference type="InterPro" id="IPR029753">
    <property type="entry name" value="D-isomer_DH_CS"/>
</dbReference>
<dbReference type="SUPFAM" id="SSF52283">
    <property type="entry name" value="Formate/glycerate dehydrogenase catalytic domain-like"/>
    <property type="match status" value="1"/>
</dbReference>
<gene>
    <name evidence="7" type="ORF">H9846_02200</name>
</gene>